<reference evidence="3" key="1">
    <citation type="journal article" date="2020" name="Stud. Mycol.">
        <title>101 Dothideomycetes genomes: a test case for predicting lifestyles and emergence of pathogens.</title>
        <authorList>
            <person name="Haridas S."/>
            <person name="Albert R."/>
            <person name="Binder M."/>
            <person name="Bloem J."/>
            <person name="Labutti K."/>
            <person name="Salamov A."/>
            <person name="Andreopoulos B."/>
            <person name="Baker S."/>
            <person name="Barry K."/>
            <person name="Bills G."/>
            <person name="Bluhm B."/>
            <person name="Cannon C."/>
            <person name="Castanera R."/>
            <person name="Culley D."/>
            <person name="Daum C."/>
            <person name="Ezra D."/>
            <person name="Gonzalez J."/>
            <person name="Henrissat B."/>
            <person name="Kuo A."/>
            <person name="Liang C."/>
            <person name="Lipzen A."/>
            <person name="Lutzoni F."/>
            <person name="Magnuson J."/>
            <person name="Mondo S."/>
            <person name="Nolan M."/>
            <person name="Ohm R."/>
            <person name="Pangilinan J."/>
            <person name="Park H.-J."/>
            <person name="Ramirez L."/>
            <person name="Alfaro M."/>
            <person name="Sun H."/>
            <person name="Tritt A."/>
            <person name="Yoshinaga Y."/>
            <person name="Zwiers L.-H."/>
            <person name="Turgeon B."/>
            <person name="Goodwin S."/>
            <person name="Spatafora J."/>
            <person name="Crous P."/>
            <person name="Grigoriev I."/>
        </authorList>
    </citation>
    <scope>NUCLEOTIDE SEQUENCE</scope>
    <source>
        <strain evidence="3">CBS 183.55</strain>
    </source>
</reference>
<gene>
    <name evidence="3" type="ORF">M421DRAFT_96814</name>
</gene>
<protein>
    <recommendedName>
        <fullName evidence="2">DUF7924 domain-containing protein</fullName>
    </recommendedName>
</protein>
<evidence type="ECO:0000256" key="1">
    <source>
        <dbReference type="SAM" id="MobiDB-lite"/>
    </source>
</evidence>
<feature type="region of interest" description="Disordered" evidence="1">
    <location>
        <begin position="165"/>
        <end position="184"/>
    </location>
</feature>
<evidence type="ECO:0000313" key="4">
    <source>
        <dbReference type="Proteomes" id="UP000800082"/>
    </source>
</evidence>
<dbReference type="AlphaFoldDB" id="A0A6A5R422"/>
<proteinExistence type="predicted"/>
<dbReference type="InterPro" id="IPR057684">
    <property type="entry name" value="DUF7924"/>
</dbReference>
<dbReference type="Pfam" id="PF25545">
    <property type="entry name" value="DUF7924"/>
    <property type="match status" value="1"/>
</dbReference>
<dbReference type="OrthoDB" id="5372703at2759"/>
<dbReference type="Proteomes" id="UP000800082">
    <property type="component" value="Unassembled WGS sequence"/>
</dbReference>
<keyword evidence="4" id="KW-1185">Reference proteome</keyword>
<dbReference type="GeneID" id="54356095"/>
<organism evidence="3 4">
    <name type="scientific">Didymella exigua CBS 183.55</name>
    <dbReference type="NCBI Taxonomy" id="1150837"/>
    <lineage>
        <taxon>Eukaryota</taxon>
        <taxon>Fungi</taxon>
        <taxon>Dikarya</taxon>
        <taxon>Ascomycota</taxon>
        <taxon>Pezizomycotina</taxon>
        <taxon>Dothideomycetes</taxon>
        <taxon>Pleosporomycetidae</taxon>
        <taxon>Pleosporales</taxon>
        <taxon>Pleosporineae</taxon>
        <taxon>Didymellaceae</taxon>
        <taxon>Didymella</taxon>
    </lineage>
</organism>
<dbReference type="RefSeq" id="XP_033442636.1">
    <property type="nucleotide sequence ID" value="XM_033598428.1"/>
</dbReference>
<evidence type="ECO:0000259" key="2">
    <source>
        <dbReference type="Pfam" id="PF25545"/>
    </source>
</evidence>
<sequence>MSAPPTPRSATLNVNNGGRRTAKRPVRARSHISRAPSPSKKPTPQSYRRGNMRYAGVYVDHLDQLPPAIDGEALCILGLQSWAELAEPDTRAQTQPETQARLAALAATYQAESRLNARECSLEGNWKSSLFTLMRNIALLAPGTLCLDMSEKAWISGLKPAAPSLDGLQETGEEGDSGLRTLSAGPTPSASTLIDFNSATTAAVTTVSPNTFFPGRVPSLPPSTYSSTYSQSITTTTSLNASDPFHISTPKPDITVGLEETDLNLLHQRRLVDHQKSGTILSDPHAAFMGMRFPFLIVETKGLSVHGNLVSAQNQAAISGASMLRILKDLEETTNSHPTSPPLCFSIVTEGPAHELWVHFEHEEAFHMEALKSWRMTRASDVEEFVRALVRIMEWGRGRFRAGIVARLDSQPAVAGSEHSGW</sequence>
<feature type="compositionally biased region" description="Basic residues" evidence="1">
    <location>
        <begin position="20"/>
        <end position="32"/>
    </location>
</feature>
<feature type="compositionally biased region" description="Polar residues" evidence="1">
    <location>
        <begin position="8"/>
        <end position="18"/>
    </location>
</feature>
<dbReference type="EMBL" id="ML979029">
    <property type="protein sequence ID" value="KAF1922383.1"/>
    <property type="molecule type" value="Genomic_DNA"/>
</dbReference>
<feature type="region of interest" description="Disordered" evidence="1">
    <location>
        <begin position="1"/>
        <end position="49"/>
    </location>
</feature>
<feature type="domain" description="DUF7924" evidence="2">
    <location>
        <begin position="237"/>
        <end position="399"/>
    </location>
</feature>
<accession>A0A6A5R422</accession>
<name>A0A6A5R422_9PLEO</name>
<evidence type="ECO:0000313" key="3">
    <source>
        <dbReference type="EMBL" id="KAF1922383.1"/>
    </source>
</evidence>